<name>A0A101HUN9_9FIRM</name>
<reference evidence="3" key="1">
    <citation type="journal article" date="2015" name="MBio">
        <title>Genome-Resolved Metagenomic Analysis Reveals Roles for Candidate Phyla and Other Microbial Community Members in Biogeochemical Transformations in Oil Reservoirs.</title>
        <authorList>
            <person name="Hu P."/>
            <person name="Tom L."/>
            <person name="Singh A."/>
            <person name="Thomas B.C."/>
            <person name="Baker B.J."/>
            <person name="Piceno Y.M."/>
            <person name="Andersen G.L."/>
            <person name="Banfield J.F."/>
        </authorList>
    </citation>
    <scope>NUCLEOTIDE SEQUENCE [LARGE SCALE GENOMIC DNA]</scope>
</reference>
<proteinExistence type="predicted"/>
<feature type="transmembrane region" description="Helical" evidence="1">
    <location>
        <begin position="81"/>
        <end position="101"/>
    </location>
</feature>
<organism evidence="2 3">
    <name type="scientific">Pelotomaculum thermopropionicum</name>
    <dbReference type="NCBI Taxonomy" id="110500"/>
    <lineage>
        <taxon>Bacteria</taxon>
        <taxon>Bacillati</taxon>
        <taxon>Bacillota</taxon>
        <taxon>Clostridia</taxon>
        <taxon>Eubacteriales</taxon>
        <taxon>Desulfotomaculaceae</taxon>
        <taxon>Pelotomaculum</taxon>
    </lineage>
</organism>
<keyword evidence="1" id="KW-1133">Transmembrane helix</keyword>
<comment type="caution">
    <text evidence="2">The sequence shown here is derived from an EMBL/GenBank/DDBJ whole genome shotgun (WGS) entry which is preliminary data.</text>
</comment>
<keyword evidence="1" id="KW-0472">Membrane</keyword>
<dbReference type="AlphaFoldDB" id="A0A101HUN9"/>
<evidence type="ECO:0000256" key="1">
    <source>
        <dbReference type="SAM" id="Phobius"/>
    </source>
</evidence>
<protein>
    <submittedName>
        <fullName evidence="2">Putative membrane protein</fullName>
    </submittedName>
</protein>
<evidence type="ECO:0000313" key="3">
    <source>
        <dbReference type="Proteomes" id="UP000054705"/>
    </source>
</evidence>
<sequence length="111" mass="12283">MLWKVIVGGIVLLLVILSVKERTRQLKYREKDWESIGETRSSPLSKALANLLGVAGGIYLSLMMVITFLEADLPKSVQVGGLSLEPLAVISIILALIHPYLQLVIDSWKKI</sequence>
<dbReference type="Proteomes" id="UP000054705">
    <property type="component" value="Unassembled WGS sequence"/>
</dbReference>
<accession>A0A101HUN9</accession>
<keyword evidence="1" id="KW-0812">Transmembrane</keyword>
<dbReference type="EMBL" id="LGGS01000031">
    <property type="protein sequence ID" value="KUK83433.1"/>
    <property type="molecule type" value="Genomic_DNA"/>
</dbReference>
<gene>
    <name evidence="2" type="ORF">XD97_0181</name>
</gene>
<feature type="transmembrane region" description="Helical" evidence="1">
    <location>
        <begin position="47"/>
        <end position="69"/>
    </location>
</feature>
<evidence type="ECO:0000313" key="2">
    <source>
        <dbReference type="EMBL" id="KUK83433.1"/>
    </source>
</evidence>